<dbReference type="HAMAP" id="MF_01043">
    <property type="entry name" value="PlsY"/>
    <property type="match status" value="1"/>
</dbReference>
<dbReference type="Pfam" id="PF02660">
    <property type="entry name" value="G3P_acyltransf"/>
    <property type="match status" value="1"/>
</dbReference>
<feature type="transmembrane region" description="Helical" evidence="10">
    <location>
        <begin position="153"/>
        <end position="173"/>
    </location>
</feature>
<gene>
    <name evidence="10" type="primary">plsY</name>
    <name evidence="11" type="ORF">B0H94_10394</name>
</gene>
<dbReference type="GO" id="GO:0043772">
    <property type="term" value="F:acyl-phosphate glycerol-3-phosphate acyltransferase activity"/>
    <property type="evidence" value="ECO:0007669"/>
    <property type="project" value="UniProtKB-UniRule"/>
</dbReference>
<keyword evidence="1 10" id="KW-1003">Cell membrane</keyword>
<keyword evidence="7 10" id="KW-0472">Membrane</keyword>
<comment type="caution">
    <text evidence="11">The sequence shown here is derived from an EMBL/GenBank/DDBJ whole genome shotgun (WGS) entry which is preliminary data.</text>
</comment>
<dbReference type="GO" id="GO:0005886">
    <property type="term" value="C:plasma membrane"/>
    <property type="evidence" value="ECO:0007669"/>
    <property type="project" value="UniProtKB-SubCell"/>
</dbReference>
<keyword evidence="12" id="KW-1185">Reference proteome</keyword>
<evidence type="ECO:0000256" key="5">
    <source>
        <dbReference type="ARBA" id="ARBA00022989"/>
    </source>
</evidence>
<comment type="function">
    <text evidence="10">Catalyzes the transfer of an acyl group from acyl-phosphate (acyl-PO(4)) to glycerol-3-phosphate (G3P) to form lysophosphatidic acid (LPA). This enzyme utilizes acyl-phosphate as fatty acyl donor, but not acyl-CoA or acyl-ACP.</text>
</comment>
<evidence type="ECO:0000256" key="6">
    <source>
        <dbReference type="ARBA" id="ARBA00023098"/>
    </source>
</evidence>
<keyword evidence="4 10" id="KW-0812">Transmembrane</keyword>
<dbReference type="InterPro" id="IPR003811">
    <property type="entry name" value="G3P_acylTferase_PlsY"/>
</dbReference>
<evidence type="ECO:0000256" key="4">
    <source>
        <dbReference type="ARBA" id="ARBA00022692"/>
    </source>
</evidence>
<keyword evidence="2 10" id="KW-0444">Lipid biosynthesis</keyword>
<protein>
    <recommendedName>
        <fullName evidence="10">Glycerol-3-phosphate acyltransferase</fullName>
    </recommendedName>
    <alternativeName>
        <fullName evidence="10">Acyl-PO4 G3P acyltransferase</fullName>
    </alternativeName>
    <alternativeName>
        <fullName evidence="10">Acyl-phosphate--glycerol-3-phosphate acyltransferase</fullName>
    </alternativeName>
    <alternativeName>
        <fullName evidence="10">G3P acyltransferase</fullName>
        <shortName evidence="10">GPAT</shortName>
        <ecNumber evidence="10">2.3.1.275</ecNumber>
    </alternativeName>
    <alternativeName>
        <fullName evidence="10">Lysophosphatidic acid synthase</fullName>
        <shortName evidence="10">LPA synthase</shortName>
    </alternativeName>
</protein>
<dbReference type="OrthoDB" id="9777124at2"/>
<dbReference type="SMART" id="SM01207">
    <property type="entry name" value="G3P_acyltransf"/>
    <property type="match status" value="1"/>
</dbReference>
<sequence>MDVVIAVLLAYLLGAVSFSYEITKKVKKIDIRTTGSGNAGATNTMRILGTGPAIIVLSLDIIKGIAAVWIARGLEQMAVLPTLFPAVATEGLAPALAGFAAILGHNWPVYYGFRGGKGVATTVGVVASLVFFPAIYVGLAAIAAIIVTRYVSLGSLIFGVFTPVVLWFTMSHYDHPPPYFWFSVAVGVLLVYQHRTNVVRLLRGTESKLGKKSS</sequence>
<evidence type="ECO:0000256" key="7">
    <source>
        <dbReference type="ARBA" id="ARBA00023136"/>
    </source>
</evidence>
<dbReference type="PANTHER" id="PTHR30309:SF0">
    <property type="entry name" value="GLYCEROL-3-PHOSPHATE ACYLTRANSFERASE-RELATED"/>
    <property type="match status" value="1"/>
</dbReference>
<dbReference type="EMBL" id="PYAV01000003">
    <property type="protein sequence ID" value="PSL50482.1"/>
    <property type="molecule type" value="Genomic_DNA"/>
</dbReference>
<dbReference type="Proteomes" id="UP000242310">
    <property type="component" value="Unassembled WGS sequence"/>
</dbReference>
<dbReference type="NCBIfam" id="TIGR00023">
    <property type="entry name" value="glycerol-3-phosphate 1-O-acyltransferase PlsY"/>
    <property type="match status" value="1"/>
</dbReference>
<keyword evidence="3 10" id="KW-0808">Transferase</keyword>
<evidence type="ECO:0000256" key="2">
    <source>
        <dbReference type="ARBA" id="ARBA00022516"/>
    </source>
</evidence>
<keyword evidence="8 10" id="KW-0594">Phospholipid biosynthesis</keyword>
<dbReference type="UniPathway" id="UPA00085"/>
<evidence type="ECO:0000313" key="11">
    <source>
        <dbReference type="EMBL" id="PSL50482.1"/>
    </source>
</evidence>
<keyword evidence="11" id="KW-0012">Acyltransferase</keyword>
<evidence type="ECO:0000256" key="8">
    <source>
        <dbReference type="ARBA" id="ARBA00023209"/>
    </source>
</evidence>
<organism evidence="11 12">
    <name type="scientific">Salsuginibacillus halophilus</name>
    <dbReference type="NCBI Taxonomy" id="517424"/>
    <lineage>
        <taxon>Bacteria</taxon>
        <taxon>Bacillati</taxon>
        <taxon>Bacillota</taxon>
        <taxon>Bacilli</taxon>
        <taxon>Bacillales</taxon>
        <taxon>Bacillaceae</taxon>
        <taxon>Salsuginibacillus</taxon>
    </lineage>
</organism>
<comment type="subcellular location">
    <subcellularLocation>
        <location evidence="10">Cell membrane</location>
        <topology evidence="10">Multi-pass membrane protein</topology>
    </subcellularLocation>
</comment>
<reference evidence="11 12" key="1">
    <citation type="submission" date="2018-03" db="EMBL/GenBank/DDBJ databases">
        <title>Genomic Encyclopedia of Type Strains, Phase III (KMG-III): the genomes of soil and plant-associated and newly described type strains.</title>
        <authorList>
            <person name="Whitman W."/>
        </authorList>
    </citation>
    <scope>NUCLEOTIDE SEQUENCE [LARGE SCALE GENOMIC DNA]</scope>
    <source>
        <strain evidence="11 12">CGMCC 1.07653</strain>
    </source>
</reference>
<dbReference type="PANTHER" id="PTHR30309">
    <property type="entry name" value="INNER MEMBRANE PROTEIN YGIH"/>
    <property type="match status" value="1"/>
</dbReference>
<evidence type="ECO:0000256" key="10">
    <source>
        <dbReference type="HAMAP-Rule" id="MF_01043"/>
    </source>
</evidence>
<feature type="transmembrane region" description="Helical" evidence="10">
    <location>
        <begin position="179"/>
        <end position="202"/>
    </location>
</feature>
<evidence type="ECO:0000313" key="12">
    <source>
        <dbReference type="Proteomes" id="UP000242310"/>
    </source>
</evidence>
<dbReference type="RefSeq" id="WP_106587811.1">
    <property type="nucleotide sequence ID" value="NZ_PYAV01000003.1"/>
</dbReference>
<comment type="catalytic activity">
    <reaction evidence="10">
        <text>an acyl phosphate + sn-glycerol 3-phosphate = a 1-acyl-sn-glycero-3-phosphate + phosphate</text>
        <dbReference type="Rhea" id="RHEA:34075"/>
        <dbReference type="ChEBI" id="CHEBI:43474"/>
        <dbReference type="ChEBI" id="CHEBI:57597"/>
        <dbReference type="ChEBI" id="CHEBI:57970"/>
        <dbReference type="ChEBI" id="CHEBI:59918"/>
        <dbReference type="EC" id="2.3.1.275"/>
    </reaction>
</comment>
<keyword evidence="5 10" id="KW-1133">Transmembrane helix</keyword>
<dbReference type="AlphaFoldDB" id="A0A2P8HW61"/>
<evidence type="ECO:0000256" key="3">
    <source>
        <dbReference type="ARBA" id="ARBA00022679"/>
    </source>
</evidence>
<comment type="pathway">
    <text evidence="10">Lipid metabolism; phospholipid metabolism.</text>
</comment>
<evidence type="ECO:0000256" key="1">
    <source>
        <dbReference type="ARBA" id="ARBA00022475"/>
    </source>
</evidence>
<keyword evidence="9 10" id="KW-1208">Phospholipid metabolism</keyword>
<accession>A0A2P8HW61</accession>
<comment type="similarity">
    <text evidence="10">Belongs to the PlsY family.</text>
</comment>
<keyword evidence="6 10" id="KW-0443">Lipid metabolism</keyword>
<comment type="subunit">
    <text evidence="10">Probably interacts with PlsX.</text>
</comment>
<feature type="transmembrane region" description="Helical" evidence="10">
    <location>
        <begin position="123"/>
        <end position="146"/>
    </location>
</feature>
<feature type="transmembrane region" description="Helical" evidence="10">
    <location>
        <begin position="53"/>
        <end position="71"/>
    </location>
</feature>
<name>A0A2P8HW61_9BACI</name>
<proteinExistence type="inferred from homology"/>
<dbReference type="EC" id="2.3.1.275" evidence="10"/>
<evidence type="ECO:0000256" key="9">
    <source>
        <dbReference type="ARBA" id="ARBA00023264"/>
    </source>
</evidence>
<dbReference type="GO" id="GO:0008654">
    <property type="term" value="P:phospholipid biosynthetic process"/>
    <property type="evidence" value="ECO:0007669"/>
    <property type="project" value="UniProtKB-UniRule"/>
</dbReference>